<evidence type="ECO:0000313" key="4">
    <source>
        <dbReference type="Proteomes" id="UP000774804"/>
    </source>
</evidence>
<dbReference type="EMBL" id="RCMI01000800">
    <property type="protein sequence ID" value="KAG2897411.1"/>
    <property type="molecule type" value="Genomic_DNA"/>
</dbReference>
<evidence type="ECO:0000313" key="1">
    <source>
        <dbReference type="EMBL" id="KAG2897411.1"/>
    </source>
</evidence>
<sequence length="136" mass="15450">MDEDKTFGGILQLCLASLVHHAEYFLDKLPSNHPLLSTYIFTNASVLHGLRAKLEDGETECMQPTGIPPHIELYKKLDRQQRSIDALPSILEQRMEQVLERKGVAAGYITRQMLRDEIQSLLAEPLMKGRTENETC</sequence>
<gene>
    <name evidence="1" type="ORF">PC115_g17198</name>
    <name evidence="2" type="ORF">PC117_g9115</name>
    <name evidence="3" type="ORF">PC129_g16289</name>
</gene>
<accession>A0A8T1BAL6</accession>
<proteinExistence type="predicted"/>
<protein>
    <submittedName>
        <fullName evidence="1">Uncharacterized protein</fullName>
    </submittedName>
</protein>
<dbReference type="EMBL" id="RCMK01000204">
    <property type="protein sequence ID" value="KAG2944232.1"/>
    <property type="molecule type" value="Genomic_DNA"/>
</dbReference>
<dbReference type="Proteomes" id="UP000736787">
    <property type="component" value="Unassembled WGS sequence"/>
</dbReference>
<dbReference type="Proteomes" id="UP000760860">
    <property type="component" value="Unassembled WGS sequence"/>
</dbReference>
<organism evidence="1 4">
    <name type="scientific">Phytophthora cactorum</name>
    <dbReference type="NCBI Taxonomy" id="29920"/>
    <lineage>
        <taxon>Eukaryota</taxon>
        <taxon>Sar</taxon>
        <taxon>Stramenopiles</taxon>
        <taxon>Oomycota</taxon>
        <taxon>Peronosporomycetes</taxon>
        <taxon>Peronosporales</taxon>
        <taxon>Peronosporaceae</taxon>
        <taxon>Phytophthora</taxon>
    </lineage>
</organism>
<dbReference type="AlphaFoldDB" id="A0A8T1BAL6"/>
<dbReference type="EMBL" id="RCMV01000801">
    <property type="protein sequence ID" value="KAG3212762.1"/>
    <property type="molecule type" value="Genomic_DNA"/>
</dbReference>
<reference evidence="1" key="1">
    <citation type="submission" date="2018-10" db="EMBL/GenBank/DDBJ databases">
        <title>Effector identification in a new, highly contiguous assembly of the strawberry crown rot pathogen Phytophthora cactorum.</title>
        <authorList>
            <person name="Armitage A.D."/>
            <person name="Nellist C.F."/>
            <person name="Bates H."/>
            <person name="Vickerstaff R.J."/>
            <person name="Harrison R.J."/>
        </authorList>
    </citation>
    <scope>NUCLEOTIDE SEQUENCE</scope>
    <source>
        <strain evidence="1">4032</strain>
        <strain evidence="2">4040</strain>
        <strain evidence="3">P421</strain>
    </source>
</reference>
<dbReference type="VEuPathDB" id="FungiDB:PC110_g18746"/>
<evidence type="ECO:0000313" key="3">
    <source>
        <dbReference type="EMBL" id="KAG3212762.1"/>
    </source>
</evidence>
<dbReference type="Proteomes" id="UP000774804">
    <property type="component" value="Unassembled WGS sequence"/>
</dbReference>
<evidence type="ECO:0000313" key="2">
    <source>
        <dbReference type="EMBL" id="KAG2944232.1"/>
    </source>
</evidence>
<name>A0A8T1BAL6_9STRA</name>
<comment type="caution">
    <text evidence="1">The sequence shown here is derived from an EMBL/GenBank/DDBJ whole genome shotgun (WGS) entry which is preliminary data.</text>
</comment>